<name>A0A4Y2SKU6_ARAVE</name>
<proteinExistence type="predicted"/>
<gene>
    <name evidence="1" type="ORF">AVEN_27559_1</name>
</gene>
<keyword evidence="2" id="KW-1185">Reference proteome</keyword>
<dbReference type="EMBL" id="BGPR01022526">
    <property type="protein sequence ID" value="GBN88908.1"/>
    <property type="molecule type" value="Genomic_DNA"/>
</dbReference>
<protein>
    <submittedName>
        <fullName evidence="1">Uncharacterized protein</fullName>
    </submittedName>
</protein>
<evidence type="ECO:0000313" key="1">
    <source>
        <dbReference type="EMBL" id="GBN88908.1"/>
    </source>
</evidence>
<dbReference type="Proteomes" id="UP000499080">
    <property type="component" value="Unassembled WGS sequence"/>
</dbReference>
<sequence length="257" mass="29458">MAATMMTAMFWATKKLKRRQFQDISTQTLELKTDESTQVDINQVCEESTQTLELKSDISTQIQQIQVDSKFTQTDGEIMFEKDVQTLMETSESKGTQTSPPYSFLDKKVQTKIIPNSVKVLTPVKKQNPTSKIPLTTDFLKYLERKNVISKEEEHSNGTKFLKLPSHEQLEIQATNEDKDITTGNSSQMCFSQSGQSGEDDIHFLVEDVVTTVNEPVPFQHEYSAGYIKLSESKEKQNGLSRFKKQFEKLKKLFKKY</sequence>
<reference evidence="1 2" key="1">
    <citation type="journal article" date="2019" name="Sci. Rep.">
        <title>Orb-weaving spider Araneus ventricosus genome elucidates the spidroin gene catalogue.</title>
        <authorList>
            <person name="Kono N."/>
            <person name="Nakamura H."/>
            <person name="Ohtoshi R."/>
            <person name="Moran D.A.P."/>
            <person name="Shinohara A."/>
            <person name="Yoshida Y."/>
            <person name="Fujiwara M."/>
            <person name="Mori M."/>
            <person name="Tomita M."/>
            <person name="Arakawa K."/>
        </authorList>
    </citation>
    <scope>NUCLEOTIDE SEQUENCE [LARGE SCALE GENOMIC DNA]</scope>
</reference>
<dbReference type="AlphaFoldDB" id="A0A4Y2SKU6"/>
<comment type="caution">
    <text evidence="1">The sequence shown here is derived from an EMBL/GenBank/DDBJ whole genome shotgun (WGS) entry which is preliminary data.</text>
</comment>
<organism evidence="1 2">
    <name type="scientific">Araneus ventricosus</name>
    <name type="common">Orbweaver spider</name>
    <name type="synonym">Epeira ventricosa</name>
    <dbReference type="NCBI Taxonomy" id="182803"/>
    <lineage>
        <taxon>Eukaryota</taxon>
        <taxon>Metazoa</taxon>
        <taxon>Ecdysozoa</taxon>
        <taxon>Arthropoda</taxon>
        <taxon>Chelicerata</taxon>
        <taxon>Arachnida</taxon>
        <taxon>Araneae</taxon>
        <taxon>Araneomorphae</taxon>
        <taxon>Entelegynae</taxon>
        <taxon>Araneoidea</taxon>
        <taxon>Araneidae</taxon>
        <taxon>Araneus</taxon>
    </lineage>
</organism>
<accession>A0A4Y2SKU6</accession>
<evidence type="ECO:0000313" key="2">
    <source>
        <dbReference type="Proteomes" id="UP000499080"/>
    </source>
</evidence>